<sequence length="93" mass="10579">MREIWKMPMQEQIEAARAKLMESLRDFDACLMTGPTSIMHFCGFPSVALRLGMGKDNTLRGMILYGADEKRLLSAALCIERFTQPVAWPKNIE</sequence>
<organism evidence="1 2">
    <name type="scientific">Anaeromassilibacillus senegalensis</name>
    <dbReference type="NCBI Taxonomy" id="1673717"/>
    <lineage>
        <taxon>Bacteria</taxon>
        <taxon>Bacillati</taxon>
        <taxon>Bacillota</taxon>
        <taxon>Clostridia</taxon>
        <taxon>Eubacteriales</taxon>
        <taxon>Acutalibacteraceae</taxon>
        <taxon>Anaeromassilibacillus</taxon>
    </lineage>
</organism>
<dbReference type="Proteomes" id="UP001299220">
    <property type="component" value="Unassembled WGS sequence"/>
</dbReference>
<dbReference type="RefSeq" id="WP_235324363.1">
    <property type="nucleotide sequence ID" value="NZ_JAFBIT010000005.1"/>
</dbReference>
<proteinExistence type="predicted"/>
<reference evidence="1 2" key="1">
    <citation type="submission" date="2020-12" db="EMBL/GenBank/DDBJ databases">
        <title>Whole genome sequences of gut porcine anaerobes.</title>
        <authorList>
            <person name="Kubasova T."/>
            <person name="Jahodarova E."/>
            <person name="Rychlik I."/>
        </authorList>
    </citation>
    <scope>NUCLEOTIDE SEQUENCE [LARGE SCALE GENOMIC DNA]</scope>
    <source>
        <strain evidence="1 2">An867</strain>
    </source>
</reference>
<evidence type="ECO:0008006" key="3">
    <source>
        <dbReference type="Google" id="ProtNLM"/>
    </source>
</evidence>
<evidence type="ECO:0000313" key="2">
    <source>
        <dbReference type="Proteomes" id="UP001299220"/>
    </source>
</evidence>
<name>A0ABS9CQB7_9FIRM</name>
<dbReference type="EMBL" id="JAFBIT010000005">
    <property type="protein sequence ID" value="MCF2653336.1"/>
    <property type="molecule type" value="Genomic_DNA"/>
</dbReference>
<comment type="caution">
    <text evidence="1">The sequence shown here is derived from an EMBL/GenBank/DDBJ whole genome shotgun (WGS) entry which is preliminary data.</text>
</comment>
<gene>
    <name evidence="1" type="ORF">JQM67_12085</name>
</gene>
<keyword evidence="2" id="KW-1185">Reference proteome</keyword>
<evidence type="ECO:0000313" key="1">
    <source>
        <dbReference type="EMBL" id="MCF2653336.1"/>
    </source>
</evidence>
<protein>
    <recommendedName>
        <fullName evidence="3">Creatinase N-terminal domain-containing protein</fullName>
    </recommendedName>
</protein>
<accession>A0ABS9CQB7</accession>